<name>A0A1W6LM76_9BACT</name>
<dbReference type="EMBL" id="CP021023">
    <property type="protein sequence ID" value="ARN56900.1"/>
    <property type="molecule type" value="Genomic_DNA"/>
</dbReference>
<evidence type="ECO:0000256" key="6">
    <source>
        <dbReference type="ARBA" id="ARBA00023163"/>
    </source>
</evidence>
<dbReference type="GO" id="GO:0003700">
    <property type="term" value="F:DNA-binding transcription factor activity"/>
    <property type="evidence" value="ECO:0007669"/>
    <property type="project" value="InterPro"/>
</dbReference>
<dbReference type="SUPFAM" id="SSF46785">
    <property type="entry name" value="Winged helix' DNA-binding domain"/>
    <property type="match status" value="1"/>
</dbReference>
<dbReference type="GO" id="GO:1900376">
    <property type="term" value="P:regulation of secondary metabolite biosynthetic process"/>
    <property type="evidence" value="ECO:0007669"/>
    <property type="project" value="TreeGrafter"/>
</dbReference>
<reference evidence="9" key="1">
    <citation type="submission" date="2017-04" db="EMBL/GenBank/DDBJ databases">
        <title>Comparative genomics and description of representatives of a novel lineage of planctomycetes thriving in anoxic sediments.</title>
        <authorList>
            <person name="Spring S."/>
            <person name="Bunk B."/>
            <person name="Sproer C."/>
        </authorList>
    </citation>
    <scope>NUCLEOTIDE SEQUENCE [LARGE SCALE GENOMIC DNA]</scope>
    <source>
        <strain evidence="9">ST-PulAB-D4</strain>
    </source>
</reference>
<keyword evidence="6" id="KW-0804">Transcription</keyword>
<dbReference type="GO" id="GO:0008270">
    <property type="term" value="F:zinc ion binding"/>
    <property type="evidence" value="ECO:0007669"/>
    <property type="project" value="TreeGrafter"/>
</dbReference>
<keyword evidence="7" id="KW-0479">Metal-binding</keyword>
<evidence type="ECO:0000313" key="9">
    <source>
        <dbReference type="Proteomes" id="UP000193334"/>
    </source>
</evidence>
<dbReference type="PANTHER" id="PTHR33202:SF8">
    <property type="entry name" value="PEROXIDE-RESPONSIVE REPRESSOR PERR"/>
    <property type="match status" value="1"/>
</dbReference>
<protein>
    <submittedName>
        <fullName evidence="8">Peroxide-responsive repressor PerR</fullName>
    </submittedName>
</protein>
<dbReference type="PANTHER" id="PTHR33202">
    <property type="entry name" value="ZINC UPTAKE REGULATION PROTEIN"/>
    <property type="match status" value="1"/>
</dbReference>
<evidence type="ECO:0000256" key="4">
    <source>
        <dbReference type="ARBA" id="ARBA00023015"/>
    </source>
</evidence>
<dbReference type="GO" id="GO:0045892">
    <property type="term" value="P:negative regulation of DNA-templated transcription"/>
    <property type="evidence" value="ECO:0007669"/>
    <property type="project" value="TreeGrafter"/>
</dbReference>
<keyword evidence="9" id="KW-1185">Reference proteome</keyword>
<evidence type="ECO:0000256" key="1">
    <source>
        <dbReference type="ARBA" id="ARBA00007957"/>
    </source>
</evidence>
<evidence type="ECO:0000256" key="7">
    <source>
        <dbReference type="PIRSR" id="PIRSR602481-1"/>
    </source>
</evidence>
<dbReference type="Gene3D" id="1.10.10.10">
    <property type="entry name" value="Winged helix-like DNA-binding domain superfamily/Winged helix DNA-binding domain"/>
    <property type="match status" value="1"/>
</dbReference>
<comment type="similarity">
    <text evidence="1">Belongs to the Fur family.</text>
</comment>
<dbReference type="CDD" id="cd07153">
    <property type="entry name" value="Fur_like"/>
    <property type="match status" value="1"/>
</dbReference>
<dbReference type="STRING" id="1941349.STSP1_01293"/>
<dbReference type="InterPro" id="IPR036390">
    <property type="entry name" value="WH_DNA-bd_sf"/>
</dbReference>
<evidence type="ECO:0000256" key="5">
    <source>
        <dbReference type="ARBA" id="ARBA00023125"/>
    </source>
</evidence>
<dbReference type="GO" id="GO:0000976">
    <property type="term" value="F:transcription cis-regulatory region binding"/>
    <property type="evidence" value="ECO:0007669"/>
    <property type="project" value="TreeGrafter"/>
</dbReference>
<feature type="binding site" evidence="7">
    <location>
        <position position="138"/>
    </location>
    <ligand>
        <name>Zn(2+)</name>
        <dbReference type="ChEBI" id="CHEBI:29105"/>
    </ligand>
</feature>
<dbReference type="Gene3D" id="3.30.1490.190">
    <property type="match status" value="1"/>
</dbReference>
<gene>
    <name evidence="8" type="primary">perR</name>
    <name evidence="8" type="ORF">STSP1_01293</name>
</gene>
<dbReference type="Pfam" id="PF01475">
    <property type="entry name" value="FUR"/>
    <property type="match status" value="1"/>
</dbReference>
<dbReference type="KEGG" id="pbp:STSP1_01293"/>
<feature type="binding site" evidence="7">
    <location>
        <position position="141"/>
    </location>
    <ligand>
        <name>Zn(2+)</name>
        <dbReference type="ChEBI" id="CHEBI:29105"/>
    </ligand>
</feature>
<dbReference type="RefSeq" id="WP_085755577.1">
    <property type="nucleotide sequence ID" value="NZ_CP021023.1"/>
</dbReference>
<keyword evidence="2" id="KW-0678">Repressor</keyword>
<keyword evidence="5" id="KW-0238">DNA-binding</keyword>
<dbReference type="InterPro" id="IPR002481">
    <property type="entry name" value="FUR"/>
</dbReference>
<feature type="binding site" evidence="7">
    <location>
        <position position="101"/>
    </location>
    <ligand>
        <name>Zn(2+)</name>
        <dbReference type="ChEBI" id="CHEBI:29105"/>
    </ligand>
</feature>
<dbReference type="InterPro" id="IPR036388">
    <property type="entry name" value="WH-like_DNA-bd_sf"/>
</dbReference>
<evidence type="ECO:0000256" key="3">
    <source>
        <dbReference type="ARBA" id="ARBA00022833"/>
    </source>
</evidence>
<keyword evidence="4" id="KW-0805">Transcription regulation</keyword>
<dbReference type="Proteomes" id="UP000193334">
    <property type="component" value="Chromosome"/>
</dbReference>
<sequence>MKSTEEKIEQFIDLCRGNGLRVTPQRVAVYRVLAETNSHPSAEMVHREVKKEHPGISLDTVNRTLLTFNQIGAAFIVEGSGDVRRFDGDLEKHQHIKCVRCKRIFDFHHKPFDEIETPEDMPEGFKILKKSVYFEGYCKQCLIEIEKTGN</sequence>
<evidence type="ECO:0000256" key="2">
    <source>
        <dbReference type="ARBA" id="ARBA00022491"/>
    </source>
</evidence>
<proteinExistence type="inferred from homology"/>
<evidence type="ECO:0000313" key="8">
    <source>
        <dbReference type="EMBL" id="ARN56900.1"/>
    </source>
</evidence>
<comment type="cofactor">
    <cofactor evidence="7">
        <name>Zn(2+)</name>
        <dbReference type="ChEBI" id="CHEBI:29105"/>
    </cofactor>
    <text evidence="7">Binds 1 zinc ion per subunit.</text>
</comment>
<accession>A0A1W6LM76</accession>
<feature type="binding site" evidence="7">
    <location>
        <position position="98"/>
    </location>
    <ligand>
        <name>Zn(2+)</name>
        <dbReference type="ChEBI" id="CHEBI:29105"/>
    </ligand>
</feature>
<dbReference type="AlphaFoldDB" id="A0A1W6LM76"/>
<organism evidence="8 9">
    <name type="scientific">Sedimentisphaera salicampi</name>
    <dbReference type="NCBI Taxonomy" id="1941349"/>
    <lineage>
        <taxon>Bacteria</taxon>
        <taxon>Pseudomonadati</taxon>
        <taxon>Planctomycetota</taxon>
        <taxon>Phycisphaerae</taxon>
        <taxon>Sedimentisphaerales</taxon>
        <taxon>Sedimentisphaeraceae</taxon>
        <taxon>Sedimentisphaera</taxon>
    </lineage>
</organism>
<keyword evidence="3 7" id="KW-0862">Zinc</keyword>
<dbReference type="InterPro" id="IPR043135">
    <property type="entry name" value="Fur_C"/>
</dbReference>